<keyword evidence="1" id="KW-0472">Membrane</keyword>
<reference evidence="2 3" key="1">
    <citation type="journal article" date="2015" name="Genome Announc.">
        <title>Complete Genome Sequencing of Protease-Producing Novel Arthrobacter sp. Strain IHBB 11108 Using PacBio Single-Molecule Real-Time Sequencing Technology.</title>
        <authorList>
            <person name="Kiran S."/>
            <person name="Swarnkar M.K."/>
            <person name="Pal M."/>
            <person name="Thakur R."/>
            <person name="Tewari R."/>
            <person name="Singh A.K."/>
            <person name="Gulati A."/>
        </authorList>
    </citation>
    <scope>NUCLEOTIDE SEQUENCE [LARGE SCALE GENOMIC DNA]</scope>
    <source>
        <strain evidence="2 3">IHBB 11108</strain>
    </source>
</reference>
<dbReference type="EMBL" id="CP011005">
    <property type="protein sequence ID" value="AJT41461.1"/>
    <property type="molecule type" value="Genomic_DNA"/>
</dbReference>
<gene>
    <name evidence="2" type="ORF">UM93_07910</name>
</gene>
<dbReference type="Proteomes" id="UP000061839">
    <property type="component" value="Chromosome"/>
</dbReference>
<evidence type="ECO:0000313" key="3">
    <source>
        <dbReference type="Proteomes" id="UP000061839"/>
    </source>
</evidence>
<feature type="transmembrane region" description="Helical" evidence="1">
    <location>
        <begin position="88"/>
        <end position="107"/>
    </location>
</feature>
<dbReference type="HOGENOM" id="CLU_1709502_0_0_11"/>
<dbReference type="RefSeq" id="WP_045074844.1">
    <property type="nucleotide sequence ID" value="NZ_CP011005.1"/>
</dbReference>
<feature type="transmembrane region" description="Helical" evidence="1">
    <location>
        <begin position="113"/>
        <end position="132"/>
    </location>
</feature>
<accession>A0A0D4BZB4</accession>
<feature type="transmembrane region" description="Helical" evidence="1">
    <location>
        <begin position="57"/>
        <end position="76"/>
    </location>
</feature>
<dbReference type="AlphaFoldDB" id="A0A0D4BZB4"/>
<protein>
    <submittedName>
        <fullName evidence="2">Uncharacterized protein</fullName>
    </submittedName>
</protein>
<dbReference type="KEGG" id="ari:UM93_07910"/>
<keyword evidence="1" id="KW-1133">Transmembrane helix</keyword>
<evidence type="ECO:0000256" key="1">
    <source>
        <dbReference type="SAM" id="Phobius"/>
    </source>
</evidence>
<dbReference type="OrthoDB" id="10008310at2"/>
<dbReference type="STRING" id="1618207.UM93_07910"/>
<dbReference type="PATRIC" id="fig|1618207.4.peg.1600"/>
<feature type="transmembrane region" description="Helical" evidence="1">
    <location>
        <begin position="12"/>
        <end position="37"/>
    </location>
</feature>
<proteinExistence type="predicted"/>
<sequence length="153" mass="16502">MPGPVRVARVLLAGVAIAHAVAIALLLLLQGLLISQISTMQPGLTAEDLSKLVAVELVRTGSFHALLVVVCGIYAVKIGSRSKRVFRIIVASQVLSVIFGITTWFISPDVVRFITVPFILAALVILLLLVGSRAGREFFKTRYQTDADLVPPR</sequence>
<keyword evidence="3" id="KW-1185">Reference proteome</keyword>
<name>A0A0D4BZB4_9MICC</name>
<keyword evidence="1" id="KW-0812">Transmembrane</keyword>
<evidence type="ECO:0000313" key="2">
    <source>
        <dbReference type="EMBL" id="AJT41461.1"/>
    </source>
</evidence>
<organism evidence="2 3">
    <name type="scientific">Psychromicrobium lacuslunae</name>
    <dbReference type="NCBI Taxonomy" id="1618207"/>
    <lineage>
        <taxon>Bacteria</taxon>
        <taxon>Bacillati</taxon>
        <taxon>Actinomycetota</taxon>
        <taxon>Actinomycetes</taxon>
        <taxon>Micrococcales</taxon>
        <taxon>Micrococcaceae</taxon>
        <taxon>Psychromicrobium</taxon>
    </lineage>
</organism>